<keyword evidence="1" id="KW-0812">Transmembrane</keyword>
<organism evidence="2 3">
    <name type="scientific">Populus tomentosa</name>
    <name type="common">Chinese white poplar</name>
    <dbReference type="NCBI Taxonomy" id="118781"/>
    <lineage>
        <taxon>Eukaryota</taxon>
        <taxon>Viridiplantae</taxon>
        <taxon>Streptophyta</taxon>
        <taxon>Embryophyta</taxon>
        <taxon>Tracheophyta</taxon>
        <taxon>Spermatophyta</taxon>
        <taxon>Magnoliopsida</taxon>
        <taxon>eudicotyledons</taxon>
        <taxon>Gunneridae</taxon>
        <taxon>Pentapetalae</taxon>
        <taxon>rosids</taxon>
        <taxon>fabids</taxon>
        <taxon>Malpighiales</taxon>
        <taxon>Salicaceae</taxon>
        <taxon>Saliceae</taxon>
        <taxon>Populus</taxon>
    </lineage>
</organism>
<proteinExistence type="predicted"/>
<keyword evidence="3" id="KW-1185">Reference proteome</keyword>
<comment type="caution">
    <text evidence="2">The sequence shown here is derived from an EMBL/GenBank/DDBJ whole genome shotgun (WGS) entry which is preliminary data.</text>
</comment>
<reference evidence="2" key="1">
    <citation type="journal article" date="2020" name="bioRxiv">
        <title>Hybrid origin of Populus tomentosa Carr. identified through genome sequencing and phylogenomic analysis.</title>
        <authorList>
            <person name="An X."/>
            <person name="Gao K."/>
            <person name="Chen Z."/>
            <person name="Li J."/>
            <person name="Yang X."/>
            <person name="Yang X."/>
            <person name="Zhou J."/>
            <person name="Guo T."/>
            <person name="Zhao T."/>
            <person name="Huang S."/>
            <person name="Miao D."/>
            <person name="Khan W.U."/>
            <person name="Rao P."/>
            <person name="Ye M."/>
            <person name="Lei B."/>
            <person name="Liao W."/>
            <person name="Wang J."/>
            <person name="Ji L."/>
            <person name="Li Y."/>
            <person name="Guo B."/>
            <person name="Mustafa N.S."/>
            <person name="Li S."/>
            <person name="Yun Q."/>
            <person name="Keller S.R."/>
            <person name="Mao J."/>
            <person name="Zhang R."/>
            <person name="Strauss S.H."/>
        </authorList>
    </citation>
    <scope>NUCLEOTIDE SEQUENCE</scope>
    <source>
        <strain evidence="2">GM15</strain>
        <tissue evidence="2">Leaf</tissue>
    </source>
</reference>
<evidence type="ECO:0000313" key="2">
    <source>
        <dbReference type="EMBL" id="KAG6775032.1"/>
    </source>
</evidence>
<feature type="transmembrane region" description="Helical" evidence="1">
    <location>
        <begin position="25"/>
        <end position="43"/>
    </location>
</feature>
<sequence>MPLDLHGETIGFLSNSKLIPFPLRYGYHLVTTLVLSAFFLLSIPHASNAHVLKTCGFDSIYQLVIRHQTRKSIRKLLHLCQLSFVRAESGTPSTLVDALMDADN</sequence>
<name>A0A8X7ZVI0_POPTO</name>
<protein>
    <submittedName>
        <fullName evidence="2">Uncharacterized protein</fullName>
    </submittedName>
</protein>
<dbReference type="Proteomes" id="UP000886885">
    <property type="component" value="Chromosome 5A"/>
</dbReference>
<evidence type="ECO:0000256" key="1">
    <source>
        <dbReference type="SAM" id="Phobius"/>
    </source>
</evidence>
<gene>
    <name evidence="2" type="ORF">POTOM_018456</name>
</gene>
<keyword evidence="1" id="KW-0472">Membrane</keyword>
<dbReference type="AlphaFoldDB" id="A0A8X7ZVI0"/>
<evidence type="ECO:0000313" key="3">
    <source>
        <dbReference type="Proteomes" id="UP000886885"/>
    </source>
</evidence>
<keyword evidence="1" id="KW-1133">Transmembrane helix</keyword>
<dbReference type="EMBL" id="JAAWWB010000009">
    <property type="protein sequence ID" value="KAG6775032.1"/>
    <property type="molecule type" value="Genomic_DNA"/>
</dbReference>
<accession>A0A8X7ZVI0</accession>